<keyword evidence="8" id="KW-1185">Reference proteome</keyword>
<reference evidence="7 8" key="1">
    <citation type="submission" date="2024-04" db="EMBL/GenBank/DDBJ databases">
        <authorList>
            <person name="Rising A."/>
            <person name="Reimegard J."/>
            <person name="Sonavane S."/>
            <person name="Akerstrom W."/>
            <person name="Nylinder S."/>
            <person name="Hedman E."/>
            <person name="Kallberg Y."/>
        </authorList>
    </citation>
    <scope>NUCLEOTIDE SEQUENCE [LARGE SCALE GENOMIC DNA]</scope>
</reference>
<organism evidence="7 8">
    <name type="scientific">Larinioides sclopetarius</name>
    <dbReference type="NCBI Taxonomy" id="280406"/>
    <lineage>
        <taxon>Eukaryota</taxon>
        <taxon>Metazoa</taxon>
        <taxon>Ecdysozoa</taxon>
        <taxon>Arthropoda</taxon>
        <taxon>Chelicerata</taxon>
        <taxon>Arachnida</taxon>
        <taxon>Araneae</taxon>
        <taxon>Araneomorphae</taxon>
        <taxon>Entelegynae</taxon>
        <taxon>Araneoidea</taxon>
        <taxon>Araneidae</taxon>
        <taxon>Larinioides</taxon>
    </lineage>
</organism>
<dbReference type="Gene3D" id="3.30.479.30">
    <property type="entry name" value="Band 7 domain"/>
    <property type="match status" value="1"/>
</dbReference>
<dbReference type="PROSITE" id="PS01270">
    <property type="entry name" value="BAND_7"/>
    <property type="match status" value="1"/>
</dbReference>
<evidence type="ECO:0000256" key="2">
    <source>
        <dbReference type="ARBA" id="ARBA00008164"/>
    </source>
</evidence>
<dbReference type="EMBL" id="CAXIEN010000554">
    <property type="protein sequence ID" value="CAL1300426.1"/>
    <property type="molecule type" value="Genomic_DNA"/>
</dbReference>
<feature type="compositionally biased region" description="Basic and acidic residues" evidence="4">
    <location>
        <begin position="91"/>
        <end position="104"/>
    </location>
</feature>
<dbReference type="Pfam" id="PF01145">
    <property type="entry name" value="Band_7"/>
    <property type="match status" value="1"/>
</dbReference>
<dbReference type="AlphaFoldDB" id="A0AAV2BXD3"/>
<comment type="caution">
    <text evidence="7">The sequence shown here is derived from an EMBL/GenBank/DDBJ whole genome shotgun (WGS) entry which is preliminary data.</text>
</comment>
<comment type="subcellular location">
    <subcellularLocation>
        <location evidence="1">Membrane</location>
    </subcellularLocation>
</comment>
<dbReference type="InterPro" id="IPR036013">
    <property type="entry name" value="Band_7/SPFH_dom_sf"/>
</dbReference>
<dbReference type="Proteomes" id="UP001497382">
    <property type="component" value="Unassembled WGS sequence"/>
</dbReference>
<keyword evidence="3 5" id="KW-0472">Membrane</keyword>
<dbReference type="InterPro" id="IPR043202">
    <property type="entry name" value="Band-7_stomatin-like"/>
</dbReference>
<proteinExistence type="inferred from homology"/>
<feature type="region of interest" description="Disordered" evidence="4">
    <location>
        <begin position="1"/>
        <end position="25"/>
    </location>
</feature>
<evidence type="ECO:0000256" key="1">
    <source>
        <dbReference type="ARBA" id="ARBA00004370"/>
    </source>
</evidence>
<dbReference type="SUPFAM" id="SSF117892">
    <property type="entry name" value="Band 7/SPFH domain"/>
    <property type="match status" value="1"/>
</dbReference>
<feature type="transmembrane region" description="Helical" evidence="5">
    <location>
        <begin position="116"/>
        <end position="141"/>
    </location>
</feature>
<dbReference type="PANTHER" id="PTHR10264:SF19">
    <property type="entry name" value="AT06885P-RELATED"/>
    <property type="match status" value="1"/>
</dbReference>
<feature type="region of interest" description="Disordered" evidence="4">
    <location>
        <begin position="39"/>
        <end position="106"/>
    </location>
</feature>
<dbReference type="PANTHER" id="PTHR10264">
    <property type="entry name" value="BAND 7 PROTEIN-RELATED"/>
    <property type="match status" value="1"/>
</dbReference>
<dbReference type="InterPro" id="IPR018080">
    <property type="entry name" value="Band_7/stomatin-like_CS"/>
</dbReference>
<dbReference type="SMART" id="SM00244">
    <property type="entry name" value="PHB"/>
    <property type="match status" value="1"/>
</dbReference>
<dbReference type="InterPro" id="IPR001107">
    <property type="entry name" value="Band_7"/>
</dbReference>
<keyword evidence="5" id="KW-0812">Transmembrane</keyword>
<protein>
    <recommendedName>
        <fullName evidence="6">Band 7 domain-containing protein</fullName>
    </recommendedName>
</protein>
<dbReference type="GO" id="GO:0005886">
    <property type="term" value="C:plasma membrane"/>
    <property type="evidence" value="ECO:0007669"/>
    <property type="project" value="InterPro"/>
</dbReference>
<evidence type="ECO:0000256" key="3">
    <source>
        <dbReference type="ARBA" id="ARBA00023136"/>
    </source>
</evidence>
<sequence>MNRDQITKSPEPEDSPNFLPIPTEGHVLQDIRCGMHEVDSGELAAPPNFHTTPTGEHLPSDVRFNADQAQKHGGPSTKSGLKPGTSVSRSQELDIRPSPPDDVKAGAGEPSGICDIFLIGISYLLVICTMPLSLFFCFKVVQEYERAVIFRLGRLSKGGARGPGLFFILPCTDNYCKCDLRTVSFNVPPQEVLSKDSVTVSVDAVVYYRIQNATIAVSNVANYDSSTQLLAATTLRTVLGTKSLSEILSEREHISHVMQSSLDEATAPWGIKVERVEIKDVRLPQQMQRAMAAEAEAQREARAKVIAAEGEQRASRALKEAADVISDSPGALQLRYLQTLTSIAAEKNSTVVFPLPMELMRGLGMKSA</sequence>
<name>A0AAV2BXD3_9ARAC</name>
<dbReference type="FunFam" id="3.30.479.30:FF:000002">
    <property type="entry name" value="band 7 protein AGAP004871"/>
    <property type="match status" value="1"/>
</dbReference>
<dbReference type="InterPro" id="IPR001972">
    <property type="entry name" value="Stomatin_HflK_fam"/>
</dbReference>
<gene>
    <name evidence="7" type="ORF">LARSCL_LOCUS21934</name>
</gene>
<feature type="domain" description="Band 7" evidence="6">
    <location>
        <begin position="136"/>
        <end position="295"/>
    </location>
</feature>
<accession>A0AAV2BXD3</accession>
<evidence type="ECO:0000256" key="4">
    <source>
        <dbReference type="SAM" id="MobiDB-lite"/>
    </source>
</evidence>
<evidence type="ECO:0000256" key="5">
    <source>
        <dbReference type="SAM" id="Phobius"/>
    </source>
</evidence>
<dbReference type="Gene3D" id="6.10.250.2090">
    <property type="match status" value="1"/>
</dbReference>
<evidence type="ECO:0000313" key="8">
    <source>
        <dbReference type="Proteomes" id="UP001497382"/>
    </source>
</evidence>
<evidence type="ECO:0000313" key="7">
    <source>
        <dbReference type="EMBL" id="CAL1300426.1"/>
    </source>
</evidence>
<dbReference type="PRINTS" id="PR00721">
    <property type="entry name" value="STOMATIN"/>
</dbReference>
<keyword evidence="5" id="KW-1133">Transmembrane helix</keyword>
<comment type="similarity">
    <text evidence="2">Belongs to the band 7/mec-2 family.</text>
</comment>
<evidence type="ECO:0000259" key="6">
    <source>
        <dbReference type="SMART" id="SM00244"/>
    </source>
</evidence>